<dbReference type="Proteomes" id="UP000190637">
    <property type="component" value="Unassembled WGS sequence"/>
</dbReference>
<dbReference type="AlphaFoldDB" id="A0A1T4RKG4"/>
<dbReference type="EMBL" id="FUWS01000007">
    <property type="protein sequence ID" value="SKA16419.1"/>
    <property type="molecule type" value="Genomic_DNA"/>
</dbReference>
<gene>
    <name evidence="2" type="ORF">SAMN02745673_02763</name>
</gene>
<evidence type="ECO:0000256" key="1">
    <source>
        <dbReference type="SAM" id="SignalP"/>
    </source>
</evidence>
<protein>
    <submittedName>
        <fullName evidence="2">Uncharacterized protein</fullName>
    </submittedName>
</protein>
<evidence type="ECO:0000313" key="2">
    <source>
        <dbReference type="EMBL" id="SKA16419.1"/>
    </source>
</evidence>
<feature type="signal peptide" evidence="1">
    <location>
        <begin position="1"/>
        <end position="21"/>
    </location>
</feature>
<organism evidence="2 3">
    <name type="scientific">Marinactinospora thermotolerans DSM 45154</name>
    <dbReference type="NCBI Taxonomy" id="1122192"/>
    <lineage>
        <taxon>Bacteria</taxon>
        <taxon>Bacillati</taxon>
        <taxon>Actinomycetota</taxon>
        <taxon>Actinomycetes</taxon>
        <taxon>Streptosporangiales</taxon>
        <taxon>Nocardiopsidaceae</taxon>
        <taxon>Marinactinospora</taxon>
    </lineage>
</organism>
<evidence type="ECO:0000313" key="3">
    <source>
        <dbReference type="Proteomes" id="UP000190637"/>
    </source>
</evidence>
<keyword evidence="1" id="KW-0732">Signal</keyword>
<dbReference type="RefSeq" id="WP_078762084.1">
    <property type="nucleotide sequence ID" value="NZ_FUWS01000007.1"/>
</dbReference>
<feature type="chain" id="PRO_5039376485" evidence="1">
    <location>
        <begin position="22"/>
        <end position="95"/>
    </location>
</feature>
<name>A0A1T4RKG4_9ACTN</name>
<proteinExistence type="predicted"/>
<keyword evidence="3" id="KW-1185">Reference proteome</keyword>
<reference evidence="2 3" key="1">
    <citation type="submission" date="2017-02" db="EMBL/GenBank/DDBJ databases">
        <authorList>
            <person name="Peterson S.W."/>
        </authorList>
    </citation>
    <scope>NUCLEOTIDE SEQUENCE [LARGE SCALE GENOMIC DNA]</scope>
    <source>
        <strain evidence="2 3">DSM 45154</strain>
    </source>
</reference>
<sequence length="95" mass="9166">MRIIQRAAVIGLLAAPMAVGAVGAASAGIGGGGSLYHTSFAFAGPKGAYSAYLIAASGGIGGVGGSLYSQGFSYAGPDGAYNAELNAVAGPRPRF</sequence>
<accession>A0A1T4RKG4</accession>